<dbReference type="EMBL" id="UOFF01000203">
    <property type="protein sequence ID" value="VAW56249.1"/>
    <property type="molecule type" value="Genomic_DNA"/>
</dbReference>
<comment type="cofactor">
    <cofactor evidence="1">
        <name>pyridoxal 5'-phosphate</name>
        <dbReference type="ChEBI" id="CHEBI:597326"/>
    </cofactor>
</comment>
<reference evidence="5" key="1">
    <citation type="submission" date="2018-06" db="EMBL/GenBank/DDBJ databases">
        <authorList>
            <person name="Zhirakovskaya E."/>
        </authorList>
    </citation>
    <scope>NUCLEOTIDE SEQUENCE</scope>
</reference>
<dbReference type="Pfam" id="PF01168">
    <property type="entry name" value="Ala_racemase_N"/>
    <property type="match status" value="1"/>
</dbReference>
<dbReference type="SMART" id="SM01005">
    <property type="entry name" value="Ala_racemase_C"/>
    <property type="match status" value="1"/>
</dbReference>
<dbReference type="HAMAP" id="MF_01201">
    <property type="entry name" value="Ala_racemase"/>
    <property type="match status" value="1"/>
</dbReference>
<dbReference type="InterPro" id="IPR009006">
    <property type="entry name" value="Ala_racemase/Decarboxylase_C"/>
</dbReference>
<name>A0A3B0X3W1_9ZZZZ</name>
<proteinExistence type="inferred from homology"/>
<dbReference type="EC" id="5.1.1.1" evidence="5"/>
<evidence type="ECO:0000256" key="1">
    <source>
        <dbReference type="ARBA" id="ARBA00001933"/>
    </source>
</evidence>
<dbReference type="GO" id="GO:0030632">
    <property type="term" value="P:D-alanine biosynthetic process"/>
    <property type="evidence" value="ECO:0007669"/>
    <property type="project" value="TreeGrafter"/>
</dbReference>
<sequence>MRSYRAANVFINLDALKHNFQQVKIWAPNSYIMPVIKSNAYGHGILQVAETLTQADGFAVAQISEAQVLRDNGIKKPIAILQGFSNISQLNDIIKQELRPVISQHWQLDLLESLMQNLPIDIWVKINTGMGRLGFSLSDAPLIFQRLEKIKFINKLGLMMHFANADEPQHISNQKQIEHFVDLSKQVCFETSASNSAAIISGLLTEQDWVRPGIMLYGASPIQGKAASELQLKPVMRLTAELIALNQLKQGQTVGYGDVWVCPENMLIGIVNIGYGDGYPRHAHAAPIAVNGQRCKTIGRVSMDSIAVDLRGIQAQCGDMVECWGEKIAVDEVAACADTIAYELLCNVG</sequence>
<dbReference type="GO" id="GO:0030170">
    <property type="term" value="F:pyridoxal phosphate binding"/>
    <property type="evidence" value="ECO:0007669"/>
    <property type="project" value="TreeGrafter"/>
</dbReference>
<keyword evidence="2" id="KW-0663">Pyridoxal phosphate</keyword>
<dbReference type="InterPro" id="IPR000821">
    <property type="entry name" value="Ala_racemase"/>
</dbReference>
<dbReference type="PANTHER" id="PTHR30511:SF0">
    <property type="entry name" value="ALANINE RACEMASE, CATABOLIC-RELATED"/>
    <property type="match status" value="1"/>
</dbReference>
<dbReference type="Gene3D" id="2.40.37.10">
    <property type="entry name" value="Lyase, Ornithine Decarboxylase, Chain A, domain 1"/>
    <property type="match status" value="1"/>
</dbReference>
<protein>
    <submittedName>
        <fullName evidence="5">Alanine racemase</fullName>
        <ecNumber evidence="5">5.1.1.1</ecNumber>
    </submittedName>
</protein>
<accession>A0A3B0X3W1</accession>
<evidence type="ECO:0000256" key="3">
    <source>
        <dbReference type="ARBA" id="ARBA00023235"/>
    </source>
</evidence>
<dbReference type="GO" id="GO:0005829">
    <property type="term" value="C:cytosol"/>
    <property type="evidence" value="ECO:0007669"/>
    <property type="project" value="TreeGrafter"/>
</dbReference>
<dbReference type="InterPro" id="IPR011079">
    <property type="entry name" value="Ala_racemase_C"/>
</dbReference>
<dbReference type="GO" id="GO:0008784">
    <property type="term" value="F:alanine racemase activity"/>
    <property type="evidence" value="ECO:0007669"/>
    <property type="project" value="UniProtKB-EC"/>
</dbReference>
<evidence type="ECO:0000256" key="2">
    <source>
        <dbReference type="ARBA" id="ARBA00022898"/>
    </source>
</evidence>
<organism evidence="5">
    <name type="scientific">hydrothermal vent metagenome</name>
    <dbReference type="NCBI Taxonomy" id="652676"/>
    <lineage>
        <taxon>unclassified sequences</taxon>
        <taxon>metagenomes</taxon>
        <taxon>ecological metagenomes</taxon>
    </lineage>
</organism>
<dbReference type="InterPro" id="IPR020622">
    <property type="entry name" value="Ala_racemase_pyridoxalP-BS"/>
</dbReference>
<dbReference type="PROSITE" id="PS00395">
    <property type="entry name" value="ALANINE_RACEMASE"/>
    <property type="match status" value="1"/>
</dbReference>
<dbReference type="AlphaFoldDB" id="A0A3B0X3W1"/>
<keyword evidence="3 5" id="KW-0413">Isomerase</keyword>
<dbReference type="InterPro" id="IPR029066">
    <property type="entry name" value="PLP-binding_barrel"/>
</dbReference>
<dbReference type="FunFam" id="3.20.20.10:FF:000002">
    <property type="entry name" value="Alanine racemase"/>
    <property type="match status" value="1"/>
</dbReference>
<evidence type="ECO:0000313" key="5">
    <source>
        <dbReference type="EMBL" id="VAW56249.1"/>
    </source>
</evidence>
<dbReference type="PRINTS" id="PR00992">
    <property type="entry name" value="ALARACEMASE"/>
</dbReference>
<dbReference type="SUPFAM" id="SSF50621">
    <property type="entry name" value="Alanine racemase C-terminal domain-like"/>
    <property type="match status" value="1"/>
</dbReference>
<dbReference type="InterPro" id="IPR001608">
    <property type="entry name" value="Ala_racemase_N"/>
</dbReference>
<dbReference type="NCBIfam" id="TIGR00492">
    <property type="entry name" value="alr"/>
    <property type="match status" value="1"/>
</dbReference>
<dbReference type="PANTHER" id="PTHR30511">
    <property type="entry name" value="ALANINE RACEMASE"/>
    <property type="match status" value="1"/>
</dbReference>
<gene>
    <name evidence="5" type="ORF">MNBD_GAMMA07-833</name>
</gene>
<evidence type="ECO:0000259" key="4">
    <source>
        <dbReference type="SMART" id="SM01005"/>
    </source>
</evidence>
<feature type="domain" description="Alanine racemase C-terminal" evidence="4">
    <location>
        <begin position="235"/>
        <end position="349"/>
    </location>
</feature>
<dbReference type="SUPFAM" id="SSF51419">
    <property type="entry name" value="PLP-binding barrel"/>
    <property type="match status" value="1"/>
</dbReference>
<dbReference type="Pfam" id="PF00842">
    <property type="entry name" value="Ala_racemase_C"/>
    <property type="match status" value="1"/>
</dbReference>
<dbReference type="Gene3D" id="3.20.20.10">
    <property type="entry name" value="Alanine racemase"/>
    <property type="match status" value="1"/>
</dbReference>